<dbReference type="EnsemblProtists" id="EOD20013">
    <property type="protein sequence ID" value="EOD20013"/>
    <property type="gene ID" value="EMIHUDRAFT_435965"/>
</dbReference>
<dbReference type="Proteomes" id="UP000013827">
    <property type="component" value="Unassembled WGS sequence"/>
</dbReference>
<proteinExistence type="predicted"/>
<reference evidence="3" key="2">
    <citation type="submission" date="2024-10" db="UniProtKB">
        <authorList>
            <consortium name="EnsemblProtists"/>
        </authorList>
    </citation>
    <scope>IDENTIFICATION</scope>
</reference>
<name>A0A0D3J928_EMIH1</name>
<keyword evidence="4" id="KW-1185">Reference proteome</keyword>
<dbReference type="GeneID" id="17265511"/>
<dbReference type="KEGG" id="ehx:EMIHUDRAFT_435965"/>
<keyword evidence="2" id="KW-0472">Membrane</keyword>
<dbReference type="RefSeq" id="XP_005772442.1">
    <property type="nucleotide sequence ID" value="XM_005772385.1"/>
</dbReference>
<dbReference type="HOGENOM" id="CLU_916539_0_0_1"/>
<dbReference type="PaxDb" id="2903-EOD20013"/>
<keyword evidence="2" id="KW-1133">Transmembrane helix</keyword>
<feature type="region of interest" description="Disordered" evidence="1">
    <location>
        <begin position="276"/>
        <end position="304"/>
    </location>
</feature>
<evidence type="ECO:0000256" key="2">
    <source>
        <dbReference type="SAM" id="Phobius"/>
    </source>
</evidence>
<evidence type="ECO:0000313" key="4">
    <source>
        <dbReference type="Proteomes" id="UP000013827"/>
    </source>
</evidence>
<evidence type="ECO:0000313" key="3">
    <source>
        <dbReference type="EnsemblProtists" id="EOD20013"/>
    </source>
</evidence>
<dbReference type="AlphaFoldDB" id="A0A0D3J928"/>
<keyword evidence="2" id="KW-0812">Transmembrane</keyword>
<sequence length="304" mass="33716">MLLYAGYSRGSGKYLIYTNIDIGLQPPFYLKLARQMQVMPGVPISSIREEFEHVEPAFGVEHAIARRGTGLQHPGHDCWAFPREWVPRLILGFTLVGVSMVATSLMQALHALSGCRMSLLSPKLTFHFVDGDSVVKHPSNQRARNDKIFTGLYTAWNCAQFARDRRDVLEVYPEYNQCWFSQQAEWNLYSYQCGTTIEHLPHEFKLLWQSAHNRTIRPAHGDCNLPSTCAKCRGRDGAARPGADMMAPAPCAFCRCRGDLPTPPYITPPKQVARPATAGAAAGHRAAGNHSVRKGAPALSAVVR</sequence>
<organism evidence="3 4">
    <name type="scientific">Emiliania huxleyi (strain CCMP1516)</name>
    <dbReference type="NCBI Taxonomy" id="280463"/>
    <lineage>
        <taxon>Eukaryota</taxon>
        <taxon>Haptista</taxon>
        <taxon>Haptophyta</taxon>
        <taxon>Prymnesiophyceae</taxon>
        <taxon>Isochrysidales</taxon>
        <taxon>Noelaerhabdaceae</taxon>
        <taxon>Emiliania</taxon>
    </lineage>
</organism>
<feature type="transmembrane region" description="Helical" evidence="2">
    <location>
        <begin position="89"/>
        <end position="109"/>
    </location>
</feature>
<protein>
    <submittedName>
        <fullName evidence="3">Uncharacterized protein</fullName>
    </submittedName>
</protein>
<evidence type="ECO:0000256" key="1">
    <source>
        <dbReference type="SAM" id="MobiDB-lite"/>
    </source>
</evidence>
<accession>A0A0D3J928</accession>
<feature type="compositionally biased region" description="Low complexity" evidence="1">
    <location>
        <begin position="276"/>
        <end position="288"/>
    </location>
</feature>
<reference evidence="4" key="1">
    <citation type="journal article" date="2013" name="Nature">
        <title>Pan genome of the phytoplankton Emiliania underpins its global distribution.</title>
        <authorList>
            <person name="Read B.A."/>
            <person name="Kegel J."/>
            <person name="Klute M.J."/>
            <person name="Kuo A."/>
            <person name="Lefebvre S.C."/>
            <person name="Maumus F."/>
            <person name="Mayer C."/>
            <person name="Miller J."/>
            <person name="Monier A."/>
            <person name="Salamov A."/>
            <person name="Young J."/>
            <person name="Aguilar M."/>
            <person name="Claverie J.M."/>
            <person name="Frickenhaus S."/>
            <person name="Gonzalez K."/>
            <person name="Herman E.K."/>
            <person name="Lin Y.C."/>
            <person name="Napier J."/>
            <person name="Ogata H."/>
            <person name="Sarno A.F."/>
            <person name="Shmutz J."/>
            <person name="Schroeder D."/>
            <person name="de Vargas C."/>
            <person name="Verret F."/>
            <person name="von Dassow P."/>
            <person name="Valentin K."/>
            <person name="Van de Peer Y."/>
            <person name="Wheeler G."/>
            <person name="Dacks J.B."/>
            <person name="Delwiche C.F."/>
            <person name="Dyhrman S.T."/>
            <person name="Glockner G."/>
            <person name="John U."/>
            <person name="Richards T."/>
            <person name="Worden A.Z."/>
            <person name="Zhang X."/>
            <person name="Grigoriev I.V."/>
            <person name="Allen A.E."/>
            <person name="Bidle K."/>
            <person name="Borodovsky M."/>
            <person name="Bowler C."/>
            <person name="Brownlee C."/>
            <person name="Cock J.M."/>
            <person name="Elias M."/>
            <person name="Gladyshev V.N."/>
            <person name="Groth M."/>
            <person name="Guda C."/>
            <person name="Hadaegh A."/>
            <person name="Iglesias-Rodriguez M.D."/>
            <person name="Jenkins J."/>
            <person name="Jones B.M."/>
            <person name="Lawson T."/>
            <person name="Leese F."/>
            <person name="Lindquist E."/>
            <person name="Lobanov A."/>
            <person name="Lomsadze A."/>
            <person name="Malik S.B."/>
            <person name="Marsh M.E."/>
            <person name="Mackinder L."/>
            <person name="Mock T."/>
            <person name="Mueller-Roeber B."/>
            <person name="Pagarete A."/>
            <person name="Parker M."/>
            <person name="Probert I."/>
            <person name="Quesneville H."/>
            <person name="Raines C."/>
            <person name="Rensing S.A."/>
            <person name="Riano-Pachon D.M."/>
            <person name="Richier S."/>
            <person name="Rokitta S."/>
            <person name="Shiraiwa Y."/>
            <person name="Soanes D.M."/>
            <person name="van der Giezen M."/>
            <person name="Wahlund T.M."/>
            <person name="Williams B."/>
            <person name="Wilson W."/>
            <person name="Wolfe G."/>
            <person name="Wurch L.L."/>
        </authorList>
    </citation>
    <scope>NUCLEOTIDE SEQUENCE</scope>
</reference>